<protein>
    <submittedName>
        <fullName evidence="6">Ras GTPase-activating protein-binding protein 1</fullName>
    </submittedName>
</protein>
<dbReference type="PROSITE" id="PS50177">
    <property type="entry name" value="NTF2_DOMAIN"/>
    <property type="match status" value="1"/>
</dbReference>
<dbReference type="GO" id="GO:0005829">
    <property type="term" value="C:cytosol"/>
    <property type="evidence" value="ECO:0007669"/>
    <property type="project" value="TreeGrafter"/>
</dbReference>
<dbReference type="PANTHER" id="PTHR10693:SF20">
    <property type="entry name" value="AT27578P"/>
    <property type="match status" value="1"/>
</dbReference>
<reference evidence="6 7" key="1">
    <citation type="submission" date="2019-08" db="EMBL/GenBank/DDBJ databases">
        <title>Whole genome of Aphis craccivora.</title>
        <authorList>
            <person name="Voronova N.V."/>
            <person name="Shulinski R.S."/>
            <person name="Bandarenka Y.V."/>
            <person name="Zhorov D.G."/>
            <person name="Warner D."/>
        </authorList>
    </citation>
    <scope>NUCLEOTIDE SEQUENCE [LARGE SCALE GENOMIC DNA]</scope>
    <source>
        <strain evidence="6">180601</strain>
        <tissue evidence="6">Whole Body</tissue>
    </source>
</reference>
<evidence type="ECO:0000256" key="2">
    <source>
        <dbReference type="ARBA" id="ARBA00022884"/>
    </source>
</evidence>
<dbReference type="InterPro" id="IPR000504">
    <property type="entry name" value="RRM_dom"/>
</dbReference>
<evidence type="ECO:0000259" key="5">
    <source>
        <dbReference type="PROSITE" id="PS50177"/>
    </source>
</evidence>
<name>A0A6G0ZAR2_APHCR</name>
<dbReference type="GO" id="GO:1990904">
    <property type="term" value="C:ribonucleoprotein complex"/>
    <property type="evidence" value="ECO:0007669"/>
    <property type="project" value="TreeGrafter"/>
</dbReference>
<dbReference type="Pfam" id="PF00076">
    <property type="entry name" value="RRM_1"/>
    <property type="match status" value="2"/>
</dbReference>
<dbReference type="InterPro" id="IPR032710">
    <property type="entry name" value="NTF2-like_dom_sf"/>
</dbReference>
<proteinExistence type="predicted"/>
<dbReference type="GO" id="GO:0003729">
    <property type="term" value="F:mRNA binding"/>
    <property type="evidence" value="ECO:0007669"/>
    <property type="project" value="TreeGrafter"/>
</dbReference>
<evidence type="ECO:0000313" key="7">
    <source>
        <dbReference type="Proteomes" id="UP000478052"/>
    </source>
</evidence>
<sequence>MDVDLDLKKFGNNFVRKYYSTLSKCPHNLSKYYEKNSIFMHQKVTADAQFVVGQKDIHDRVDQLGYKGCNTNILSVNIQKLYNYIVIVIVGDLTKHNNNQRKFSQTIVIDRNTKDECVIKNDTLFYLDHRVQFNIDNKKVMTCTKKFQNQTCNRKMQSLSQYDKMMYPPRSNQLFVSGIPVNTKPQDLSHFFEQYGQLYSLRIMTKNVNYGFVTYATSESTQAVLQNRPITYPDKTGVWLVVKEKKKTYQYKENKYLPTSHQLFVGDIPVNVTSDDLKQFFSMWGDVVNARVITTEKNLEPTKDFVPGFVTFMTADSAKKVLSNQPIMYPDQNGIALKVMEKISRVQKKKSIVHEEYQKNVNDHSSLFVCF</sequence>
<dbReference type="Proteomes" id="UP000478052">
    <property type="component" value="Unassembled WGS sequence"/>
</dbReference>
<dbReference type="Pfam" id="PF02136">
    <property type="entry name" value="NTF2"/>
    <property type="match status" value="1"/>
</dbReference>
<dbReference type="InterPro" id="IPR012677">
    <property type="entry name" value="Nucleotide-bd_a/b_plait_sf"/>
</dbReference>
<dbReference type="Gene3D" id="3.30.70.330">
    <property type="match status" value="2"/>
</dbReference>
<organism evidence="6 7">
    <name type="scientific">Aphis craccivora</name>
    <name type="common">Cowpea aphid</name>
    <dbReference type="NCBI Taxonomy" id="307492"/>
    <lineage>
        <taxon>Eukaryota</taxon>
        <taxon>Metazoa</taxon>
        <taxon>Ecdysozoa</taxon>
        <taxon>Arthropoda</taxon>
        <taxon>Hexapoda</taxon>
        <taxon>Insecta</taxon>
        <taxon>Pterygota</taxon>
        <taxon>Neoptera</taxon>
        <taxon>Paraneoptera</taxon>
        <taxon>Hemiptera</taxon>
        <taxon>Sternorrhyncha</taxon>
        <taxon>Aphidomorpha</taxon>
        <taxon>Aphidoidea</taxon>
        <taxon>Aphididae</taxon>
        <taxon>Aphidini</taxon>
        <taxon>Aphis</taxon>
        <taxon>Aphis</taxon>
    </lineage>
</organism>
<dbReference type="AlphaFoldDB" id="A0A6G0ZAR2"/>
<evidence type="ECO:0000256" key="3">
    <source>
        <dbReference type="PROSITE-ProRule" id="PRU00176"/>
    </source>
</evidence>
<keyword evidence="2 3" id="KW-0694">RNA-binding</keyword>
<evidence type="ECO:0000313" key="6">
    <source>
        <dbReference type="EMBL" id="KAF0767961.1"/>
    </source>
</evidence>
<dbReference type="OrthoDB" id="339151at2759"/>
<accession>A0A6G0ZAR2</accession>
<dbReference type="GO" id="GO:0010494">
    <property type="term" value="C:cytoplasmic stress granule"/>
    <property type="evidence" value="ECO:0007669"/>
    <property type="project" value="UniProtKB-SubCell"/>
</dbReference>
<keyword evidence="7" id="KW-1185">Reference proteome</keyword>
<feature type="domain" description="RRM" evidence="4">
    <location>
        <begin position="261"/>
        <end position="351"/>
    </location>
</feature>
<evidence type="ECO:0000259" key="4">
    <source>
        <dbReference type="PROSITE" id="PS50102"/>
    </source>
</evidence>
<dbReference type="InterPro" id="IPR018222">
    <property type="entry name" value="Nuclear_transport_factor_2_euk"/>
</dbReference>
<dbReference type="SUPFAM" id="SSF54427">
    <property type="entry name" value="NTF2-like"/>
    <property type="match status" value="1"/>
</dbReference>
<dbReference type="InterPro" id="IPR002075">
    <property type="entry name" value="NTF2_dom"/>
</dbReference>
<dbReference type="PANTHER" id="PTHR10693">
    <property type="entry name" value="RAS GTPASE-ACTIVATING PROTEIN-BINDING PROTEIN"/>
    <property type="match status" value="1"/>
</dbReference>
<dbReference type="InterPro" id="IPR039539">
    <property type="entry name" value="Ras_GTPase_bind_prot"/>
</dbReference>
<feature type="domain" description="RRM" evidence="4">
    <location>
        <begin position="172"/>
        <end position="247"/>
    </location>
</feature>
<dbReference type="EMBL" id="VUJU01000862">
    <property type="protein sequence ID" value="KAF0767961.1"/>
    <property type="molecule type" value="Genomic_DNA"/>
</dbReference>
<feature type="domain" description="NTF2" evidence="5">
    <location>
        <begin position="10"/>
        <end position="126"/>
    </location>
</feature>
<dbReference type="SUPFAM" id="SSF54928">
    <property type="entry name" value="RNA-binding domain, RBD"/>
    <property type="match status" value="1"/>
</dbReference>
<dbReference type="Gene3D" id="3.10.450.50">
    <property type="match status" value="1"/>
</dbReference>
<dbReference type="SMART" id="SM00360">
    <property type="entry name" value="RRM"/>
    <property type="match status" value="2"/>
</dbReference>
<comment type="subcellular location">
    <subcellularLocation>
        <location evidence="1">Cytoplasm</location>
        <location evidence="1">Stress granule</location>
    </subcellularLocation>
</comment>
<dbReference type="PROSITE" id="PS50102">
    <property type="entry name" value="RRM"/>
    <property type="match status" value="2"/>
</dbReference>
<dbReference type="InterPro" id="IPR035979">
    <property type="entry name" value="RBD_domain_sf"/>
</dbReference>
<evidence type="ECO:0000256" key="1">
    <source>
        <dbReference type="ARBA" id="ARBA00004210"/>
    </source>
</evidence>
<gene>
    <name evidence="6" type="ORF">FWK35_00008770</name>
</gene>
<comment type="caution">
    <text evidence="6">The sequence shown here is derived from an EMBL/GenBank/DDBJ whole genome shotgun (WGS) entry which is preliminary data.</text>
</comment>